<dbReference type="AlphaFoldDB" id="A0A8X6PKM6"/>
<organism evidence="1 2">
    <name type="scientific">Nephila pilipes</name>
    <name type="common">Giant wood spider</name>
    <name type="synonym">Nephila maculata</name>
    <dbReference type="NCBI Taxonomy" id="299642"/>
    <lineage>
        <taxon>Eukaryota</taxon>
        <taxon>Metazoa</taxon>
        <taxon>Ecdysozoa</taxon>
        <taxon>Arthropoda</taxon>
        <taxon>Chelicerata</taxon>
        <taxon>Arachnida</taxon>
        <taxon>Araneae</taxon>
        <taxon>Araneomorphae</taxon>
        <taxon>Entelegynae</taxon>
        <taxon>Araneoidea</taxon>
        <taxon>Nephilidae</taxon>
        <taxon>Nephila</taxon>
    </lineage>
</organism>
<keyword evidence="2" id="KW-1185">Reference proteome</keyword>
<gene>
    <name evidence="1" type="ORF">NPIL_605591</name>
</gene>
<feature type="non-terminal residue" evidence="1">
    <location>
        <position position="1"/>
    </location>
</feature>
<name>A0A8X6PKM6_NEPPI</name>
<protein>
    <submittedName>
        <fullName evidence="1">Uncharacterized protein</fullName>
    </submittedName>
</protein>
<comment type="caution">
    <text evidence="1">The sequence shown here is derived from an EMBL/GenBank/DDBJ whole genome shotgun (WGS) entry which is preliminary data.</text>
</comment>
<proteinExistence type="predicted"/>
<dbReference type="Proteomes" id="UP000887013">
    <property type="component" value="Unassembled WGS sequence"/>
</dbReference>
<sequence>TFGRWLYPNGHDSALWSVTFKSNRGLEL</sequence>
<evidence type="ECO:0000313" key="2">
    <source>
        <dbReference type="Proteomes" id="UP000887013"/>
    </source>
</evidence>
<dbReference type="EMBL" id="BMAW01022107">
    <property type="protein sequence ID" value="GFT76252.1"/>
    <property type="molecule type" value="Genomic_DNA"/>
</dbReference>
<reference evidence="1" key="1">
    <citation type="submission" date="2020-08" db="EMBL/GenBank/DDBJ databases">
        <title>Multicomponent nature underlies the extraordinary mechanical properties of spider dragline silk.</title>
        <authorList>
            <person name="Kono N."/>
            <person name="Nakamura H."/>
            <person name="Mori M."/>
            <person name="Yoshida Y."/>
            <person name="Ohtoshi R."/>
            <person name="Malay A.D."/>
            <person name="Moran D.A.P."/>
            <person name="Tomita M."/>
            <person name="Numata K."/>
            <person name="Arakawa K."/>
        </authorList>
    </citation>
    <scope>NUCLEOTIDE SEQUENCE</scope>
</reference>
<evidence type="ECO:0000313" key="1">
    <source>
        <dbReference type="EMBL" id="GFT76252.1"/>
    </source>
</evidence>
<accession>A0A8X6PKM6</accession>